<comment type="caution">
    <text evidence="3">The sequence shown here is derived from an EMBL/GenBank/DDBJ whole genome shotgun (WGS) entry which is preliminary data.</text>
</comment>
<reference evidence="3 4" key="1">
    <citation type="journal article" date="2022" name="Int. J. Syst. Evol. Microbiol.">
        <title>Noviherbaspirillum aridicola sp. nov., isolated from an arid soil in Pakistan.</title>
        <authorList>
            <person name="Khan I.U."/>
            <person name="Saqib M."/>
            <person name="Amin A."/>
            <person name="Hussain F."/>
            <person name="Li L."/>
            <person name="Liu Y.H."/>
            <person name="Fang B.Z."/>
            <person name="Ahmed I."/>
            <person name="Li W.J."/>
        </authorList>
    </citation>
    <scope>NUCLEOTIDE SEQUENCE [LARGE SCALE GENOMIC DNA]</scope>
    <source>
        <strain evidence="3 4">NCCP-691</strain>
    </source>
</reference>
<dbReference type="PANTHER" id="PTHR45947:SF13">
    <property type="entry name" value="TRANSFERASE"/>
    <property type="match status" value="1"/>
</dbReference>
<name>A0ABQ4Q1G6_9BURK</name>
<feature type="domain" description="Glycosyltransferase subfamily 4-like N-terminal" evidence="2">
    <location>
        <begin position="14"/>
        <end position="169"/>
    </location>
</feature>
<dbReference type="Pfam" id="PF13579">
    <property type="entry name" value="Glyco_trans_4_4"/>
    <property type="match status" value="1"/>
</dbReference>
<keyword evidence="3" id="KW-0808">Transferase</keyword>
<dbReference type="GO" id="GO:0016740">
    <property type="term" value="F:transferase activity"/>
    <property type="evidence" value="ECO:0007669"/>
    <property type="project" value="UniProtKB-KW"/>
</dbReference>
<keyword evidence="4" id="KW-1185">Reference proteome</keyword>
<dbReference type="RefSeq" id="WP_220807213.1">
    <property type="nucleotide sequence ID" value="NZ_BPMK01000004.1"/>
</dbReference>
<dbReference type="EMBL" id="BPMK01000004">
    <property type="protein sequence ID" value="GIZ51033.1"/>
    <property type="molecule type" value="Genomic_DNA"/>
</dbReference>
<feature type="domain" description="Glycosyl transferase family 1" evidence="1">
    <location>
        <begin position="216"/>
        <end position="356"/>
    </location>
</feature>
<dbReference type="InterPro" id="IPR028098">
    <property type="entry name" value="Glyco_trans_4-like_N"/>
</dbReference>
<evidence type="ECO:0000313" key="4">
    <source>
        <dbReference type="Proteomes" id="UP000887222"/>
    </source>
</evidence>
<dbReference type="Proteomes" id="UP000887222">
    <property type="component" value="Unassembled WGS sequence"/>
</dbReference>
<evidence type="ECO:0000259" key="1">
    <source>
        <dbReference type="Pfam" id="PF00534"/>
    </source>
</evidence>
<dbReference type="Gene3D" id="3.40.50.2000">
    <property type="entry name" value="Glycogen Phosphorylase B"/>
    <property type="match status" value="2"/>
</dbReference>
<dbReference type="PANTHER" id="PTHR45947">
    <property type="entry name" value="SULFOQUINOVOSYL TRANSFERASE SQD2"/>
    <property type="match status" value="1"/>
</dbReference>
<dbReference type="InterPro" id="IPR050194">
    <property type="entry name" value="Glycosyltransferase_grp1"/>
</dbReference>
<dbReference type="Pfam" id="PF00534">
    <property type="entry name" value="Glycos_transf_1"/>
    <property type="match status" value="1"/>
</dbReference>
<dbReference type="SUPFAM" id="SSF53756">
    <property type="entry name" value="UDP-Glycosyltransferase/glycogen phosphorylase"/>
    <property type="match status" value="1"/>
</dbReference>
<gene>
    <name evidence="3" type="ORF">NCCP691_10470</name>
</gene>
<proteinExistence type="predicted"/>
<dbReference type="InterPro" id="IPR001296">
    <property type="entry name" value="Glyco_trans_1"/>
</dbReference>
<evidence type="ECO:0000313" key="3">
    <source>
        <dbReference type="EMBL" id="GIZ51033.1"/>
    </source>
</evidence>
<evidence type="ECO:0000259" key="2">
    <source>
        <dbReference type="Pfam" id="PF13579"/>
    </source>
</evidence>
<accession>A0ABQ4Q1G6</accession>
<organism evidence="3 4">
    <name type="scientific">Noviherbaspirillum aridicola</name>
    <dbReference type="NCBI Taxonomy" id="2849687"/>
    <lineage>
        <taxon>Bacteria</taxon>
        <taxon>Pseudomonadati</taxon>
        <taxon>Pseudomonadota</taxon>
        <taxon>Betaproteobacteria</taxon>
        <taxon>Burkholderiales</taxon>
        <taxon>Oxalobacteraceae</taxon>
        <taxon>Noviherbaspirillum</taxon>
    </lineage>
</organism>
<sequence>MRILVAHNAYQHRGGEDVVVEAEVELLRSRGHTVEMYQVHNDELNGMPKVQAASTTVWSMRSPRDLKDICDRFKPEIIHVHNTFPLISPSLYWAASRLDIPVVQTLHNFRLLCPQAIFLREEKICEDCLGKLPWRAVTRKCYRQSAAQTAVLAGMLTVHRAIGTYRSQVTRYIALNEFALSKYVEGGLPADRFRIKPNFVASSRSPQWHKRTGGMYVGRLSSEKGLEVLANAFRLRPGLDIDVIGGGPLEGIARDTFGTRWLGFRPLDEIMTRMETAAYLVLPSICYENSPRTIVEAYSCGLPVIASRLGSLADIVRDGVTGLLFNPGDAADLADKMAWAEAHPEEMMRMGRAARAEYEAKYTPERNYEQLMEIYEDAISTLRRKRDTASRPACA</sequence>
<protein>
    <submittedName>
        <fullName evidence="3">Glycosyl transferase</fullName>
    </submittedName>
</protein>